<evidence type="ECO:0000313" key="8">
    <source>
        <dbReference type="EMBL" id="RED15105.1"/>
    </source>
</evidence>
<dbReference type="Gene3D" id="3.20.20.60">
    <property type="entry name" value="Phosphoenolpyruvate-binding domains"/>
    <property type="match status" value="1"/>
</dbReference>
<dbReference type="PIRSF" id="PIRSF015582">
    <property type="entry name" value="Cit_lyase_B"/>
    <property type="match status" value="1"/>
</dbReference>
<feature type="domain" description="HpcH/HpaI aldolase/citrate lyase" evidence="7">
    <location>
        <begin position="38"/>
        <end position="243"/>
    </location>
</feature>
<organism evidence="8 9">
    <name type="scientific">Parasphingopyxis lamellibrachiae</name>
    <dbReference type="NCBI Taxonomy" id="680125"/>
    <lineage>
        <taxon>Bacteria</taxon>
        <taxon>Pseudomonadati</taxon>
        <taxon>Pseudomonadota</taxon>
        <taxon>Alphaproteobacteria</taxon>
        <taxon>Sphingomonadales</taxon>
        <taxon>Sphingomonadaceae</taxon>
        <taxon>Parasphingopyxis</taxon>
    </lineage>
</organism>
<dbReference type="EMBL" id="QRDP01000004">
    <property type="protein sequence ID" value="RED15105.1"/>
    <property type="molecule type" value="Genomic_DNA"/>
</dbReference>
<keyword evidence="3 6" id="KW-0479">Metal-binding</keyword>
<feature type="binding site" evidence="5">
    <location>
        <position position="149"/>
    </location>
    <ligand>
        <name>substrate</name>
    </ligand>
</feature>
<keyword evidence="9" id="KW-1185">Reference proteome</keyword>
<evidence type="ECO:0000256" key="3">
    <source>
        <dbReference type="ARBA" id="ARBA00022723"/>
    </source>
</evidence>
<dbReference type="InterPro" id="IPR015813">
    <property type="entry name" value="Pyrv/PenolPyrv_kinase-like_dom"/>
</dbReference>
<gene>
    <name evidence="8" type="ORF">DFR46_0092</name>
</gene>
<accession>A0A3D9FBC1</accession>
<dbReference type="GO" id="GO:0006107">
    <property type="term" value="P:oxaloacetate metabolic process"/>
    <property type="evidence" value="ECO:0007669"/>
    <property type="project" value="TreeGrafter"/>
</dbReference>
<evidence type="ECO:0000256" key="5">
    <source>
        <dbReference type="PIRSR" id="PIRSR015582-1"/>
    </source>
</evidence>
<dbReference type="GO" id="GO:0003824">
    <property type="term" value="F:catalytic activity"/>
    <property type="evidence" value="ECO:0007669"/>
    <property type="project" value="InterPro"/>
</dbReference>
<evidence type="ECO:0000256" key="1">
    <source>
        <dbReference type="ARBA" id="ARBA00001946"/>
    </source>
</evidence>
<reference evidence="8 9" key="1">
    <citation type="submission" date="2018-07" db="EMBL/GenBank/DDBJ databases">
        <title>Genomic Encyclopedia of Type Strains, Phase IV (KMG-IV): sequencing the most valuable type-strain genomes for metagenomic binning, comparative biology and taxonomic classification.</title>
        <authorList>
            <person name="Goeker M."/>
        </authorList>
    </citation>
    <scope>NUCLEOTIDE SEQUENCE [LARGE SCALE GENOMIC DNA]</scope>
    <source>
        <strain evidence="8 9">DSM 26725</strain>
    </source>
</reference>
<dbReference type="Pfam" id="PF03328">
    <property type="entry name" value="HpcH_HpaI"/>
    <property type="match status" value="1"/>
</dbReference>
<evidence type="ECO:0000313" key="9">
    <source>
        <dbReference type="Proteomes" id="UP000256310"/>
    </source>
</evidence>
<name>A0A3D9FBC1_9SPHN</name>
<dbReference type="InterPro" id="IPR005000">
    <property type="entry name" value="Aldolase/citrate-lyase_domain"/>
</dbReference>
<dbReference type="AlphaFoldDB" id="A0A3D9FBC1"/>
<proteinExistence type="inferred from homology"/>
<comment type="cofactor">
    <cofactor evidence="1">
        <name>Mg(2+)</name>
        <dbReference type="ChEBI" id="CHEBI:18420"/>
    </cofactor>
</comment>
<feature type="binding site" evidence="6">
    <location>
        <position position="175"/>
    </location>
    <ligand>
        <name>Mg(2+)</name>
        <dbReference type="ChEBI" id="CHEBI:18420"/>
    </ligand>
</feature>
<evidence type="ECO:0000259" key="7">
    <source>
        <dbReference type="Pfam" id="PF03328"/>
    </source>
</evidence>
<protein>
    <submittedName>
        <fullName evidence="8">(3S)-malyl-CoA thioesterase</fullName>
    </submittedName>
</protein>
<feature type="binding site" evidence="5">
    <location>
        <position position="99"/>
    </location>
    <ligand>
        <name>substrate</name>
    </ligand>
</feature>
<dbReference type="SUPFAM" id="SSF51621">
    <property type="entry name" value="Phosphoenolpyruvate/pyruvate domain"/>
    <property type="match status" value="1"/>
</dbReference>
<sequence>MILFFGTVAPVDVNVNLGLCAVMRNKGGMTKTEFRPRRSCLYMPGANTRALEKAKTLPADVVIFDLEDAVAPSVKEEAREQVAEAVKAGGYGPREVIIRINGLDTDWASDDLKMVKAVKPDGVLVPKVSRAQDIDGAAGIGVPVWAMIETPLAILNISAIAAAPNLSAMVMGTNDLAKDMQAKLRPGREAFVTALSMTVMAARTHGKIVIDGVFNAISDDAGLASECEQGREFGFDGKTVIHPDQLDAANRIFAPSRSALADARATIAALADAIAEREDEAD</sequence>
<keyword evidence="4 6" id="KW-0460">Magnesium</keyword>
<dbReference type="Proteomes" id="UP000256310">
    <property type="component" value="Unassembled WGS sequence"/>
</dbReference>
<evidence type="ECO:0000256" key="6">
    <source>
        <dbReference type="PIRSR" id="PIRSR015582-2"/>
    </source>
</evidence>
<dbReference type="GO" id="GO:0000287">
    <property type="term" value="F:magnesium ion binding"/>
    <property type="evidence" value="ECO:0007669"/>
    <property type="project" value="TreeGrafter"/>
</dbReference>
<dbReference type="PANTHER" id="PTHR32308:SF10">
    <property type="entry name" value="CITRATE LYASE SUBUNIT BETA"/>
    <property type="match status" value="1"/>
</dbReference>
<evidence type="ECO:0000256" key="4">
    <source>
        <dbReference type="ARBA" id="ARBA00022842"/>
    </source>
</evidence>
<dbReference type="InterPro" id="IPR011206">
    <property type="entry name" value="Citrate_lyase_beta/mcl1/mcl2"/>
</dbReference>
<dbReference type="PANTHER" id="PTHR32308">
    <property type="entry name" value="LYASE BETA SUBUNIT, PUTATIVE (AFU_ORTHOLOGUE AFUA_4G13030)-RELATED"/>
    <property type="match status" value="1"/>
</dbReference>
<comment type="caution">
    <text evidence="8">The sequence shown here is derived from an EMBL/GenBank/DDBJ whole genome shotgun (WGS) entry which is preliminary data.</text>
</comment>
<feature type="binding site" evidence="6">
    <location>
        <position position="149"/>
    </location>
    <ligand>
        <name>Mg(2+)</name>
        <dbReference type="ChEBI" id="CHEBI:18420"/>
    </ligand>
</feature>
<dbReference type="InterPro" id="IPR040442">
    <property type="entry name" value="Pyrv_kinase-like_dom_sf"/>
</dbReference>
<evidence type="ECO:0000256" key="2">
    <source>
        <dbReference type="ARBA" id="ARBA00005568"/>
    </source>
</evidence>
<comment type="similarity">
    <text evidence="2">Belongs to the HpcH/HpaI aldolase family.</text>
</comment>